<protein>
    <recommendedName>
        <fullName evidence="2">cyclic-guanylate-specific phosphodiesterase</fullName>
        <ecNumber evidence="2">3.1.4.52</ecNumber>
    </recommendedName>
</protein>
<evidence type="ECO:0000256" key="1">
    <source>
        <dbReference type="ARBA" id="ARBA00004651"/>
    </source>
</evidence>
<dbReference type="RefSeq" id="WP_376803128.1">
    <property type="nucleotide sequence ID" value="NZ_DBNB01000015.1"/>
</dbReference>
<keyword evidence="6" id="KW-0378">Hydrolase</keyword>
<dbReference type="InterPro" id="IPR001633">
    <property type="entry name" value="EAL_dom"/>
</dbReference>
<keyword evidence="4" id="KW-0973">c-di-GMP</keyword>
<comment type="subcellular location">
    <subcellularLocation>
        <location evidence="1">Cell membrane</location>
        <topology evidence="1">Multi-pass membrane protein</topology>
    </subcellularLocation>
</comment>
<reference evidence="12 13" key="1">
    <citation type="journal article" date="2017" name="Water Res.">
        <title>Comammox in drinking water systems.</title>
        <authorList>
            <person name="Wang Y."/>
            <person name="Ma L."/>
            <person name="Mao Y."/>
            <person name="Jiang X."/>
            <person name="Xia Y."/>
            <person name="Yu K."/>
            <person name="Li B."/>
            <person name="Zhang T."/>
        </authorList>
    </citation>
    <scope>NUCLEOTIDE SEQUENCE [LARGE SCALE GENOMIC DNA]</scope>
    <source>
        <strain evidence="12">SG_bin8</strain>
    </source>
</reference>
<dbReference type="PROSITE" id="PS50883">
    <property type="entry name" value="EAL"/>
    <property type="match status" value="1"/>
</dbReference>
<sequence>MRAAIINLGLLICAIVLALAPVSGMRWVLRTHTFNVAEQRLEETAQRTLTHIDGLLSEAADVIAGVSDIMHASCGSNERSRLSAAAFNARAAKNILILGPDGRTLCSSSEIPAGNYLGARFRPASQKNLAVALSPVSDAGRSLLNVSFTDGDRMLIASIVLDLQRLDYVPAEWKHNIVGLLAFDDGTMIARLPVWDGKTKAVDRRHSAPTLSAVAASEHFPIHVSMNVAMETALESARILSVIVDLGGGLLGVLFFLIIAQAIWRRPTVEDAIARGIRRDEFIPYYQPVFNIQTGALVGCECLIRWRKADGSIVPPGVFIREAEESGLAVEMTKRLMNKVRDEVGAVYATQPQLKMAINLFADHFSDFATVNDVRHIFSTGGMRYSQLVFEVTERYPLPNLARAKLAIKGLQDLGCKVALDDAGTGHGGLAYLQTLGMDQIKIDKLFIDTITSSNTGSPIIDSLIELGRSLMMEIVAEGIETGEQLHYLRNRGVHFAQGYLFAKPLAGKAYLALIAASSAPSSQVASAPAPAEGQPPMGSNSAHAEAA</sequence>
<dbReference type="InterPro" id="IPR035919">
    <property type="entry name" value="EAL_sf"/>
</dbReference>
<dbReference type="Pfam" id="PF12792">
    <property type="entry name" value="CSS-motif"/>
    <property type="match status" value="1"/>
</dbReference>
<dbReference type="PANTHER" id="PTHR33121:SF56">
    <property type="entry name" value="SIGNALLING PROTEIN WITH EAL AND C2 DOMAINS"/>
    <property type="match status" value="1"/>
</dbReference>
<evidence type="ECO:0000256" key="9">
    <source>
        <dbReference type="ARBA" id="ARBA00034290"/>
    </source>
</evidence>
<comment type="catalytic activity">
    <reaction evidence="9">
        <text>3',3'-c-di-GMP + H2O = 5'-phosphoguanylyl(3'-&gt;5')guanosine + H(+)</text>
        <dbReference type="Rhea" id="RHEA:24902"/>
        <dbReference type="ChEBI" id="CHEBI:15377"/>
        <dbReference type="ChEBI" id="CHEBI:15378"/>
        <dbReference type="ChEBI" id="CHEBI:58754"/>
        <dbReference type="ChEBI" id="CHEBI:58805"/>
        <dbReference type="EC" id="3.1.4.52"/>
    </reaction>
</comment>
<evidence type="ECO:0000313" key="12">
    <source>
        <dbReference type="EMBL" id="OQW51413.1"/>
    </source>
</evidence>
<proteinExistence type="predicted"/>
<evidence type="ECO:0000256" key="10">
    <source>
        <dbReference type="SAM" id="MobiDB-lite"/>
    </source>
</evidence>
<feature type="region of interest" description="Disordered" evidence="10">
    <location>
        <begin position="524"/>
        <end position="548"/>
    </location>
</feature>
<evidence type="ECO:0000256" key="7">
    <source>
        <dbReference type="ARBA" id="ARBA00022989"/>
    </source>
</evidence>
<gene>
    <name evidence="12" type="ORF">A4S15_11325</name>
</gene>
<accession>A0A1W9HVH8</accession>
<keyword evidence="8" id="KW-0472">Membrane</keyword>
<dbReference type="Proteomes" id="UP000192872">
    <property type="component" value="Unassembled WGS sequence"/>
</dbReference>
<organism evidence="12 13">
    <name type="scientific">Candidatus Raskinella chloraquaticus</name>
    <dbReference type="NCBI Taxonomy" id="1951219"/>
    <lineage>
        <taxon>Bacteria</taxon>
        <taxon>Pseudomonadati</taxon>
        <taxon>Pseudomonadota</taxon>
        <taxon>Alphaproteobacteria</taxon>
        <taxon>Hyphomicrobiales</taxon>
        <taxon>Phreatobacteraceae</taxon>
        <taxon>Candidatus Raskinella</taxon>
    </lineage>
</organism>
<dbReference type="InterPro" id="IPR050706">
    <property type="entry name" value="Cyclic-di-GMP_PDE-like"/>
</dbReference>
<keyword evidence="7" id="KW-1133">Transmembrane helix</keyword>
<dbReference type="Gene3D" id="3.20.20.450">
    <property type="entry name" value="EAL domain"/>
    <property type="match status" value="1"/>
</dbReference>
<feature type="compositionally biased region" description="Polar residues" evidence="10">
    <location>
        <begin position="538"/>
        <end position="548"/>
    </location>
</feature>
<dbReference type="EMBL" id="LWDL01000019">
    <property type="protein sequence ID" value="OQW51413.1"/>
    <property type="molecule type" value="Genomic_DNA"/>
</dbReference>
<dbReference type="PANTHER" id="PTHR33121">
    <property type="entry name" value="CYCLIC DI-GMP PHOSPHODIESTERASE PDEF"/>
    <property type="match status" value="1"/>
</dbReference>
<evidence type="ECO:0000256" key="2">
    <source>
        <dbReference type="ARBA" id="ARBA00012282"/>
    </source>
</evidence>
<dbReference type="AlphaFoldDB" id="A0A1W9HVH8"/>
<evidence type="ECO:0000256" key="5">
    <source>
        <dbReference type="ARBA" id="ARBA00022692"/>
    </source>
</evidence>
<name>A0A1W9HVH8_9HYPH</name>
<dbReference type="EC" id="3.1.4.52" evidence="2"/>
<evidence type="ECO:0000256" key="8">
    <source>
        <dbReference type="ARBA" id="ARBA00023136"/>
    </source>
</evidence>
<keyword evidence="5" id="KW-0812">Transmembrane</keyword>
<dbReference type="InterPro" id="IPR024744">
    <property type="entry name" value="CSS-motif_dom"/>
</dbReference>
<dbReference type="GO" id="GO:0071111">
    <property type="term" value="F:cyclic-guanylate-specific phosphodiesterase activity"/>
    <property type="evidence" value="ECO:0007669"/>
    <property type="project" value="UniProtKB-EC"/>
</dbReference>
<dbReference type="SUPFAM" id="SSF141868">
    <property type="entry name" value="EAL domain-like"/>
    <property type="match status" value="1"/>
</dbReference>
<evidence type="ECO:0000256" key="6">
    <source>
        <dbReference type="ARBA" id="ARBA00022801"/>
    </source>
</evidence>
<keyword evidence="3" id="KW-1003">Cell membrane</keyword>
<evidence type="ECO:0000256" key="4">
    <source>
        <dbReference type="ARBA" id="ARBA00022636"/>
    </source>
</evidence>
<dbReference type="SMART" id="SM00052">
    <property type="entry name" value="EAL"/>
    <property type="match status" value="1"/>
</dbReference>
<feature type="domain" description="EAL" evidence="11">
    <location>
        <begin position="266"/>
        <end position="519"/>
    </location>
</feature>
<dbReference type="STRING" id="1827387.A4S15_11325"/>
<evidence type="ECO:0000313" key="13">
    <source>
        <dbReference type="Proteomes" id="UP000192872"/>
    </source>
</evidence>
<comment type="caution">
    <text evidence="12">The sequence shown here is derived from an EMBL/GenBank/DDBJ whole genome shotgun (WGS) entry which is preliminary data.</text>
</comment>
<dbReference type="GO" id="GO:0005886">
    <property type="term" value="C:plasma membrane"/>
    <property type="evidence" value="ECO:0007669"/>
    <property type="project" value="UniProtKB-SubCell"/>
</dbReference>
<dbReference type="Pfam" id="PF00563">
    <property type="entry name" value="EAL"/>
    <property type="match status" value="1"/>
</dbReference>
<evidence type="ECO:0000256" key="3">
    <source>
        <dbReference type="ARBA" id="ARBA00022475"/>
    </source>
</evidence>
<evidence type="ECO:0000259" key="11">
    <source>
        <dbReference type="PROSITE" id="PS50883"/>
    </source>
</evidence>
<dbReference type="CDD" id="cd01948">
    <property type="entry name" value="EAL"/>
    <property type="match status" value="1"/>
</dbReference>